<keyword evidence="2" id="KW-1185">Reference proteome</keyword>
<sequence>MPDPHHHDRVEHGQYQEAARLDLIDHERSQCDERRRIRKGGDHPVAPAIATIPPGRVLCVYGEDEHDTACTDPLLSGIKTLKTKGGHHFDEDYPAPANIRQHENANVDP</sequence>
<gene>
    <name evidence="1" type="ORF">NKI81_30785</name>
</gene>
<dbReference type="Proteomes" id="UP001480082">
    <property type="component" value="Unassembled WGS sequence"/>
</dbReference>
<evidence type="ECO:0000313" key="1">
    <source>
        <dbReference type="EMBL" id="MER9288242.1"/>
    </source>
</evidence>
<protein>
    <submittedName>
        <fullName evidence="1">Virulence factor</fullName>
    </submittedName>
</protein>
<dbReference type="EMBL" id="JAMYRI010000032">
    <property type="protein sequence ID" value="MER9288242.1"/>
    <property type="molecule type" value="Genomic_DNA"/>
</dbReference>
<reference evidence="1 2" key="1">
    <citation type="journal article" date="2024" name="Proc. Natl. Acad. Sci. U.S.A.">
        <title>The evolutionary genomics of adaptation to stress in wild rhizobium bacteria.</title>
        <authorList>
            <person name="Kehlet-Delgado H."/>
            <person name="Montoya A.P."/>
            <person name="Jensen K.T."/>
            <person name="Wendlandt C.E."/>
            <person name="Dexheimer C."/>
            <person name="Roberts M."/>
            <person name="Torres Martinez L."/>
            <person name="Friesen M.L."/>
            <person name="Griffitts J.S."/>
            <person name="Porter S.S."/>
        </authorList>
    </citation>
    <scope>NUCLEOTIDE SEQUENCE [LARGE SCALE GENOMIC DNA]</scope>
    <source>
        <strain evidence="1 2">M0468</strain>
    </source>
</reference>
<name>A0ACC6T8I0_9HYPH</name>
<evidence type="ECO:0000313" key="2">
    <source>
        <dbReference type="Proteomes" id="UP001480082"/>
    </source>
</evidence>
<accession>A0ACC6T8I0</accession>
<organism evidence="1 2">
    <name type="scientific">Mesorhizobium australicum</name>
    <dbReference type="NCBI Taxonomy" id="536018"/>
    <lineage>
        <taxon>Bacteria</taxon>
        <taxon>Pseudomonadati</taxon>
        <taxon>Pseudomonadota</taxon>
        <taxon>Alphaproteobacteria</taxon>
        <taxon>Hyphomicrobiales</taxon>
        <taxon>Phyllobacteriaceae</taxon>
        <taxon>Mesorhizobium</taxon>
    </lineage>
</organism>
<comment type="caution">
    <text evidence="1">The sequence shown here is derived from an EMBL/GenBank/DDBJ whole genome shotgun (WGS) entry which is preliminary data.</text>
</comment>
<proteinExistence type="predicted"/>